<feature type="transmembrane region" description="Helical" evidence="6">
    <location>
        <begin position="62"/>
        <end position="84"/>
    </location>
</feature>
<organism evidence="7">
    <name type="scientific">Thermorudis sp</name>
    <dbReference type="NCBI Taxonomy" id="1969470"/>
    <lineage>
        <taxon>Bacteria</taxon>
        <taxon>Pseudomonadati</taxon>
        <taxon>Thermomicrobiota</taxon>
        <taxon>Thermomicrobia</taxon>
        <taxon>Thermomicrobia incertae sedis</taxon>
        <taxon>Thermorudis</taxon>
    </lineage>
</organism>
<evidence type="ECO:0000256" key="4">
    <source>
        <dbReference type="ARBA" id="ARBA00022989"/>
    </source>
</evidence>
<evidence type="ECO:0008006" key="8">
    <source>
        <dbReference type="Google" id="ProtNLM"/>
    </source>
</evidence>
<dbReference type="AlphaFoldDB" id="A0A7C2WEF7"/>
<evidence type="ECO:0000313" key="7">
    <source>
        <dbReference type="EMBL" id="HEX70970.1"/>
    </source>
</evidence>
<evidence type="ECO:0000256" key="6">
    <source>
        <dbReference type="SAM" id="Phobius"/>
    </source>
</evidence>
<feature type="transmembrane region" description="Helical" evidence="6">
    <location>
        <begin position="96"/>
        <end position="119"/>
    </location>
</feature>
<keyword evidence="4 6" id="KW-1133">Transmembrane helix</keyword>
<feature type="transmembrane region" description="Helical" evidence="6">
    <location>
        <begin position="131"/>
        <end position="151"/>
    </location>
</feature>
<evidence type="ECO:0000256" key="2">
    <source>
        <dbReference type="ARBA" id="ARBA00022475"/>
    </source>
</evidence>
<keyword evidence="2" id="KW-1003">Cell membrane</keyword>
<dbReference type="GO" id="GO:0005886">
    <property type="term" value="C:plasma membrane"/>
    <property type="evidence" value="ECO:0007669"/>
    <property type="project" value="UniProtKB-SubCell"/>
</dbReference>
<accession>A0A7C2WEF7</accession>
<evidence type="ECO:0000256" key="5">
    <source>
        <dbReference type="ARBA" id="ARBA00023136"/>
    </source>
</evidence>
<sequence length="167" mass="18035">MDRVDTEVRESPQPALSRFMSRAEIAAYAAVGIGFLLTGVVALAYIIVIVPVTLVREGVPTAIITVINELLLVVIILEILRTIVGYLDVRRLTIRPFLVIAGISATRRILVLGAQMALVNSELPPELFERALWELAINGGLILVVAVALALSSRFEPATAHEGENGQ</sequence>
<evidence type="ECO:0000256" key="3">
    <source>
        <dbReference type="ARBA" id="ARBA00022692"/>
    </source>
</evidence>
<protein>
    <recommendedName>
        <fullName evidence="8">Phosphate-starvation-inducible E-like protein</fullName>
    </recommendedName>
</protein>
<proteinExistence type="predicted"/>
<gene>
    <name evidence="7" type="ORF">ENP13_06965</name>
</gene>
<reference evidence="7" key="1">
    <citation type="journal article" date="2020" name="mSystems">
        <title>Genome- and Community-Level Interaction Insights into Carbon Utilization and Element Cycling Functions of Hydrothermarchaeota in Hydrothermal Sediment.</title>
        <authorList>
            <person name="Zhou Z."/>
            <person name="Liu Y."/>
            <person name="Xu W."/>
            <person name="Pan J."/>
            <person name="Luo Z.H."/>
            <person name="Li M."/>
        </authorList>
    </citation>
    <scope>NUCLEOTIDE SEQUENCE [LARGE SCALE GENOMIC DNA]</scope>
    <source>
        <strain evidence="7">SpSt-192</strain>
    </source>
</reference>
<name>A0A7C2WEF7_9BACT</name>
<dbReference type="EMBL" id="DSID01000524">
    <property type="protein sequence ID" value="HEX70970.1"/>
    <property type="molecule type" value="Genomic_DNA"/>
</dbReference>
<comment type="caution">
    <text evidence="7">The sequence shown here is derived from an EMBL/GenBank/DDBJ whole genome shotgun (WGS) entry which is preliminary data.</text>
</comment>
<evidence type="ECO:0000256" key="1">
    <source>
        <dbReference type="ARBA" id="ARBA00004651"/>
    </source>
</evidence>
<keyword evidence="3 6" id="KW-0812">Transmembrane</keyword>
<dbReference type="InterPro" id="IPR020948">
    <property type="entry name" value="P_starv_induced_PsiE-like"/>
</dbReference>
<keyword evidence="5 6" id="KW-0472">Membrane</keyword>
<comment type="subcellular location">
    <subcellularLocation>
        <location evidence="1">Cell membrane</location>
        <topology evidence="1">Multi-pass membrane protein</topology>
    </subcellularLocation>
</comment>
<dbReference type="Pfam" id="PF06146">
    <property type="entry name" value="PsiE"/>
    <property type="match status" value="1"/>
</dbReference>
<feature type="transmembrane region" description="Helical" evidence="6">
    <location>
        <begin position="25"/>
        <end position="50"/>
    </location>
</feature>